<reference evidence="2" key="1">
    <citation type="journal article" date="2016" name="Sci. Rep.">
        <title>Molecular characterization of firefly nuptial gifts: a multi-omics approach sheds light on postcopulatory sexual selection.</title>
        <authorList>
            <person name="Al-Wathiqui N."/>
            <person name="Fallon T.R."/>
            <person name="South A."/>
            <person name="Weng J.K."/>
            <person name="Lewis S.M."/>
        </authorList>
    </citation>
    <scope>NUCLEOTIDE SEQUENCE</scope>
</reference>
<dbReference type="EMBL" id="GEZM01073556">
    <property type="protein sequence ID" value="JAV65002.1"/>
    <property type="molecule type" value="Transcribed_RNA"/>
</dbReference>
<evidence type="ECO:0000256" key="1">
    <source>
        <dbReference type="SAM" id="MobiDB-lite"/>
    </source>
</evidence>
<dbReference type="AlphaFoldDB" id="A0A1Y1KWR7"/>
<organism evidence="2">
    <name type="scientific">Photinus pyralis</name>
    <name type="common">Common eastern firefly</name>
    <name type="synonym">Lampyris pyralis</name>
    <dbReference type="NCBI Taxonomy" id="7054"/>
    <lineage>
        <taxon>Eukaryota</taxon>
        <taxon>Metazoa</taxon>
        <taxon>Ecdysozoa</taxon>
        <taxon>Arthropoda</taxon>
        <taxon>Hexapoda</taxon>
        <taxon>Insecta</taxon>
        <taxon>Pterygota</taxon>
        <taxon>Neoptera</taxon>
        <taxon>Endopterygota</taxon>
        <taxon>Coleoptera</taxon>
        <taxon>Polyphaga</taxon>
        <taxon>Elateriformia</taxon>
        <taxon>Elateroidea</taxon>
        <taxon>Lampyridae</taxon>
        <taxon>Lampyrinae</taxon>
        <taxon>Photinus</taxon>
    </lineage>
</organism>
<evidence type="ECO:0000313" key="2">
    <source>
        <dbReference type="EMBL" id="JAV65008.1"/>
    </source>
</evidence>
<protein>
    <submittedName>
        <fullName evidence="2">Uncharacterized protein</fullName>
    </submittedName>
</protein>
<accession>A0A1Y1KWR7</accession>
<sequence length="415" mass="48207">MCETLFKHLYEELRVIHRNLLKDSVSRRNDPGTTERKFNKVNKLEREFEEIRDNFNKNPSSEDIRKQVKQYVEAILKYFELINQILDDRIKECKLDRQALELGTHSETDIQVSKLNILPLTSSTSSITMGEKFNLKTAGSLLPLMDGSEETTKRLVDAIELYNGLLDEEGKKLLITYVLKTRLTENAKIRLQTKYEQCDQLIKDLQDHFLPKISTAAVSAELHKAKQKTQTIDDFGKQIENLLTKLTIAQADGNNQLFPILQKANEKIAIHTFANGLKDPELRTIIKARDYSKLADAIKGAMDEGSNNCRSEEVYRVRFTNNFRSRGHNTYQHNNNYVRGNQYRGVGNNHSNQNYQFRGNSIRGRNFGHRGRNNYNRQNNFSSKQVQYNRPRVYTAKNENTEEEPHSTQQFFRAH</sequence>
<proteinExistence type="predicted"/>
<name>A0A1Y1KWR7_PHOPY</name>
<feature type="compositionally biased region" description="Polar residues" evidence="1">
    <location>
        <begin position="378"/>
        <end position="388"/>
    </location>
</feature>
<dbReference type="EMBL" id="GEZM01073550">
    <property type="protein sequence ID" value="JAV65008.1"/>
    <property type="molecule type" value="Transcribed_RNA"/>
</dbReference>
<feature type="region of interest" description="Disordered" evidence="1">
    <location>
        <begin position="365"/>
        <end position="390"/>
    </location>
</feature>